<evidence type="ECO:0000256" key="1">
    <source>
        <dbReference type="SAM" id="MobiDB-lite"/>
    </source>
</evidence>
<keyword evidence="2" id="KW-1133">Transmembrane helix</keyword>
<name>A0A3R7PKB6_PENVA</name>
<accession>A0A3R7PKB6</accession>
<dbReference type="OrthoDB" id="6365068at2759"/>
<evidence type="ECO:0000313" key="3">
    <source>
        <dbReference type="EMBL" id="ROT74635.1"/>
    </source>
</evidence>
<reference evidence="3 4" key="2">
    <citation type="submission" date="2019-01" db="EMBL/GenBank/DDBJ databases">
        <title>The decoding of complex shrimp genome reveals the adaptation for benthos swimmer, frequently molting mechanism and breeding impact on genome.</title>
        <authorList>
            <person name="Sun Y."/>
            <person name="Gao Y."/>
            <person name="Yu Y."/>
        </authorList>
    </citation>
    <scope>NUCLEOTIDE SEQUENCE [LARGE SCALE GENOMIC DNA]</scope>
    <source>
        <tissue evidence="3">Muscle</tissue>
    </source>
</reference>
<dbReference type="Proteomes" id="UP000283509">
    <property type="component" value="Unassembled WGS sequence"/>
</dbReference>
<reference evidence="3 4" key="1">
    <citation type="submission" date="2018-04" db="EMBL/GenBank/DDBJ databases">
        <authorList>
            <person name="Zhang X."/>
            <person name="Yuan J."/>
            <person name="Li F."/>
            <person name="Xiang J."/>
        </authorList>
    </citation>
    <scope>NUCLEOTIDE SEQUENCE [LARGE SCALE GENOMIC DNA]</scope>
    <source>
        <tissue evidence="3">Muscle</tissue>
    </source>
</reference>
<evidence type="ECO:0000256" key="2">
    <source>
        <dbReference type="SAM" id="Phobius"/>
    </source>
</evidence>
<keyword evidence="2" id="KW-0472">Membrane</keyword>
<feature type="transmembrane region" description="Helical" evidence="2">
    <location>
        <begin position="55"/>
        <end position="73"/>
    </location>
</feature>
<keyword evidence="2" id="KW-0812">Transmembrane</keyword>
<comment type="caution">
    <text evidence="3">The sequence shown here is derived from an EMBL/GenBank/DDBJ whole genome shotgun (WGS) entry which is preliminary data.</text>
</comment>
<dbReference type="AlphaFoldDB" id="A0A3R7PKB6"/>
<dbReference type="EMBL" id="QCYY01001869">
    <property type="protein sequence ID" value="ROT74635.1"/>
    <property type="molecule type" value="Genomic_DNA"/>
</dbReference>
<feature type="region of interest" description="Disordered" evidence="1">
    <location>
        <begin position="208"/>
        <end position="229"/>
    </location>
</feature>
<sequence length="229" mass="24411">MEGLNYVPEDMVFSFSDVTHVLAEKVKSTLQDPQPAESGRFIIPFFSGSGGCNDAFTGFGFLAFLLALLDLILELQDGNRRRRSVQEGLNMDPDILMTLALESGPETQGAAAACYSLYRAFLNAPRAREEAAPRGSCEGAEAAASGPLGKMIATVASANAASWLKKENATLYKGVEEAGAAGAAGGACGMRYSQCFGLPPLYRHPRVYTGDPLRDYRAPGSPSFRPKDS</sequence>
<keyword evidence="4" id="KW-1185">Reference proteome</keyword>
<protein>
    <submittedName>
        <fullName evidence="3">Uncharacterized protein</fullName>
    </submittedName>
</protein>
<evidence type="ECO:0000313" key="4">
    <source>
        <dbReference type="Proteomes" id="UP000283509"/>
    </source>
</evidence>
<organism evidence="3 4">
    <name type="scientific">Penaeus vannamei</name>
    <name type="common">Whiteleg shrimp</name>
    <name type="synonym">Litopenaeus vannamei</name>
    <dbReference type="NCBI Taxonomy" id="6689"/>
    <lineage>
        <taxon>Eukaryota</taxon>
        <taxon>Metazoa</taxon>
        <taxon>Ecdysozoa</taxon>
        <taxon>Arthropoda</taxon>
        <taxon>Crustacea</taxon>
        <taxon>Multicrustacea</taxon>
        <taxon>Malacostraca</taxon>
        <taxon>Eumalacostraca</taxon>
        <taxon>Eucarida</taxon>
        <taxon>Decapoda</taxon>
        <taxon>Dendrobranchiata</taxon>
        <taxon>Penaeoidea</taxon>
        <taxon>Penaeidae</taxon>
        <taxon>Penaeus</taxon>
    </lineage>
</organism>
<proteinExistence type="predicted"/>
<gene>
    <name evidence="3" type="ORF">C7M84_006860</name>
</gene>